<keyword evidence="13" id="KW-0443">Lipid metabolism</keyword>
<comment type="similarity">
    <text evidence="3">Belongs to the succinate/malate CoA ligase beta subunit family.</text>
</comment>
<dbReference type="FunFam" id="3.40.50.261:FF:000008">
    <property type="entry name" value="ATP-citrate synthase alpha chain protein"/>
    <property type="match status" value="1"/>
</dbReference>
<evidence type="ECO:0000259" key="14">
    <source>
        <dbReference type="Pfam" id="PF16114"/>
    </source>
</evidence>
<protein>
    <recommendedName>
        <fullName evidence="6">ATP citrate synthase</fullName>
        <ecNumber evidence="6">2.3.3.8</ecNumber>
    </recommendedName>
</protein>
<evidence type="ECO:0000256" key="10">
    <source>
        <dbReference type="ARBA" id="ARBA00022679"/>
    </source>
</evidence>
<dbReference type="EC" id="2.3.3.8" evidence="6"/>
<dbReference type="InterPro" id="IPR056749">
    <property type="entry name" value="Citrate_synth_N"/>
</dbReference>
<dbReference type="SUPFAM" id="SSF56059">
    <property type="entry name" value="Glutathione synthetase ATP-binding domain-like"/>
    <property type="match status" value="1"/>
</dbReference>
<organism evidence="16">
    <name type="scientific">Polytomella parva</name>
    <dbReference type="NCBI Taxonomy" id="51329"/>
    <lineage>
        <taxon>Eukaryota</taxon>
        <taxon>Viridiplantae</taxon>
        <taxon>Chlorophyta</taxon>
        <taxon>core chlorophytes</taxon>
        <taxon>Chlorophyceae</taxon>
        <taxon>CS clade</taxon>
        <taxon>Chlamydomonadales</taxon>
        <taxon>Chlamydomonadaceae</taxon>
        <taxon>Polytomella</taxon>
    </lineage>
</organism>
<dbReference type="Gene3D" id="3.40.50.261">
    <property type="entry name" value="Succinyl-CoA synthetase domains"/>
    <property type="match status" value="1"/>
</dbReference>
<keyword evidence="8" id="KW-0444">Lipid biosynthesis</keyword>
<name>A0A6U0YAY1_9CHLO</name>
<keyword evidence="7" id="KW-0963">Cytoplasm</keyword>
<dbReference type="GO" id="GO:0003878">
    <property type="term" value="F:ATP citrate synthase activity"/>
    <property type="evidence" value="ECO:0007669"/>
    <property type="project" value="UniProtKB-EC"/>
</dbReference>
<evidence type="ECO:0000259" key="15">
    <source>
        <dbReference type="Pfam" id="PF24948"/>
    </source>
</evidence>
<reference evidence="16" key="1">
    <citation type="submission" date="2021-01" db="EMBL/GenBank/DDBJ databases">
        <authorList>
            <person name="Corre E."/>
            <person name="Pelletier E."/>
            <person name="Niang G."/>
            <person name="Scheremetjew M."/>
            <person name="Finn R."/>
            <person name="Kale V."/>
            <person name="Holt S."/>
            <person name="Cochrane G."/>
            <person name="Meng A."/>
            <person name="Brown T."/>
            <person name="Cohen L."/>
        </authorList>
    </citation>
    <scope>NUCLEOTIDE SEQUENCE</scope>
    <source>
        <strain evidence="16">SAG 63-3</strain>
    </source>
</reference>
<comment type="similarity">
    <text evidence="2">In the C-terminal section; belongs to the succinate/malate CoA ligase alpha subunit family.</text>
</comment>
<dbReference type="Gene3D" id="3.30.470.110">
    <property type="match status" value="1"/>
</dbReference>
<feature type="domain" description="ATP-citrate synthase citrate-binding" evidence="14">
    <location>
        <begin position="257"/>
        <end position="437"/>
    </location>
</feature>
<dbReference type="GO" id="GO:0005524">
    <property type="term" value="F:ATP binding"/>
    <property type="evidence" value="ECO:0007669"/>
    <property type="project" value="UniProtKB-KW"/>
</dbReference>
<evidence type="ECO:0000256" key="13">
    <source>
        <dbReference type="ARBA" id="ARBA00023098"/>
    </source>
</evidence>
<dbReference type="Pfam" id="PF24948">
    <property type="entry name" value="Citrate_synth_N"/>
    <property type="match status" value="1"/>
</dbReference>
<evidence type="ECO:0000256" key="2">
    <source>
        <dbReference type="ARBA" id="ARBA00005899"/>
    </source>
</evidence>
<dbReference type="Pfam" id="PF16114">
    <property type="entry name" value="Citrate_bind"/>
    <property type="match status" value="1"/>
</dbReference>
<dbReference type="GO" id="GO:0005737">
    <property type="term" value="C:cytoplasm"/>
    <property type="evidence" value="ECO:0007669"/>
    <property type="project" value="UniProtKB-SubCell"/>
</dbReference>
<sequence>MARKKVREYDAKRILKAQFKRLFSVDLPLHVAQVTASTDKPSLVASHPWLQTLPMVAKPDMLFGQRGKHGLVGVNLDLDQALNFIQERMGRSVTVNGCTGDLNTFVLEPFAPHSEELYLCIQTSRLGWNVSFSPRGGVDVESNWGFLRTVSLEGDLETLDLDLALDPLLTGSNETGKDGVEIQDKEGVKTFLKRCLKVFDAVDMTLLEMNPFTQRLSANGERLYFPLDVRMELDDTASYRSAHLWEGLRDFPLPFGRPLTAQESQVQRLDAASTASLKLSLLNPDGRVWLLAAGGGASVIYTDTVADLGAAKELGNYGEYSGAPTEEETFLYAREVVSCLLESIKRNRNPGSRVLIVGGGIANMTDVGATFGGIIQALRERAEELRTAGVKVFVRRGGPNYEVGMAKMRAVGEEIGISVRVYGPENTMTGICKEAVDVVAVSA</sequence>
<dbReference type="PROSITE" id="PS01217">
    <property type="entry name" value="SUCCINYL_COA_LIG_3"/>
    <property type="match status" value="1"/>
</dbReference>
<evidence type="ECO:0000256" key="11">
    <source>
        <dbReference type="ARBA" id="ARBA00022741"/>
    </source>
</evidence>
<keyword evidence="10" id="KW-0808">Transferase</keyword>
<keyword evidence="12" id="KW-0067">ATP-binding</keyword>
<comment type="subcellular location">
    <subcellularLocation>
        <location evidence="1">Cytoplasm</location>
    </subcellularLocation>
</comment>
<comment type="similarity">
    <text evidence="4">In the N-terminal section; belongs to the succinate/malate CoA ligase beta subunit family.</text>
</comment>
<keyword evidence="11" id="KW-0547">Nucleotide-binding</keyword>
<evidence type="ECO:0000256" key="8">
    <source>
        <dbReference type="ARBA" id="ARBA00022516"/>
    </source>
</evidence>
<evidence type="ECO:0000256" key="4">
    <source>
        <dbReference type="ARBA" id="ARBA00010719"/>
    </source>
</evidence>
<evidence type="ECO:0000256" key="12">
    <source>
        <dbReference type="ARBA" id="ARBA00022840"/>
    </source>
</evidence>
<dbReference type="SUPFAM" id="SSF52210">
    <property type="entry name" value="Succinyl-CoA synthetase domains"/>
    <property type="match status" value="1"/>
</dbReference>
<evidence type="ECO:0000256" key="3">
    <source>
        <dbReference type="ARBA" id="ARBA00009182"/>
    </source>
</evidence>
<evidence type="ECO:0000256" key="7">
    <source>
        <dbReference type="ARBA" id="ARBA00022490"/>
    </source>
</evidence>
<dbReference type="EMBL" id="HBFM01028233">
    <property type="protein sequence ID" value="CAD8786277.1"/>
    <property type="molecule type" value="Transcribed_RNA"/>
</dbReference>
<dbReference type="InterPro" id="IPR032263">
    <property type="entry name" value="Citrate-bd"/>
</dbReference>
<evidence type="ECO:0000313" key="16">
    <source>
        <dbReference type="EMBL" id="CAD8786277.1"/>
    </source>
</evidence>
<accession>A0A6U0YAY1</accession>
<evidence type="ECO:0000256" key="6">
    <source>
        <dbReference type="ARBA" id="ARBA00012639"/>
    </source>
</evidence>
<comment type="subunit">
    <text evidence="5">Heterooctamer of 4 alpha and 4 beta chains.</text>
</comment>
<dbReference type="GO" id="GO:0006629">
    <property type="term" value="P:lipid metabolic process"/>
    <property type="evidence" value="ECO:0007669"/>
    <property type="project" value="UniProtKB-KW"/>
</dbReference>
<dbReference type="AlphaFoldDB" id="A0A6U0YAY1"/>
<evidence type="ECO:0000256" key="9">
    <source>
        <dbReference type="ARBA" id="ARBA00022553"/>
    </source>
</evidence>
<dbReference type="InterPro" id="IPR016102">
    <property type="entry name" value="Succinyl-CoA_synth-like"/>
</dbReference>
<evidence type="ECO:0000256" key="1">
    <source>
        <dbReference type="ARBA" id="ARBA00004496"/>
    </source>
</evidence>
<feature type="domain" description="ATP-citrate synthase ATP-grasp" evidence="15">
    <location>
        <begin position="2"/>
        <end position="245"/>
    </location>
</feature>
<evidence type="ECO:0000256" key="5">
    <source>
        <dbReference type="ARBA" id="ARBA00011412"/>
    </source>
</evidence>
<dbReference type="InterPro" id="IPR017866">
    <property type="entry name" value="Succ-CoA_synthase_bsu_CS"/>
</dbReference>
<keyword evidence="9" id="KW-0597">Phosphoprotein</keyword>
<gene>
    <name evidence="16" type="ORF">PPAR00522_LOCUS18302</name>
</gene>
<proteinExistence type="inferred from homology"/>